<keyword evidence="4 6" id="KW-0472">Membrane</keyword>
<dbReference type="InterPro" id="IPR020846">
    <property type="entry name" value="MFS_dom"/>
</dbReference>
<dbReference type="InterPro" id="IPR011701">
    <property type="entry name" value="MFS"/>
</dbReference>
<feature type="transmembrane region" description="Helical" evidence="6">
    <location>
        <begin position="279"/>
        <end position="305"/>
    </location>
</feature>
<feature type="transmembrane region" description="Helical" evidence="6">
    <location>
        <begin position="238"/>
        <end position="258"/>
    </location>
</feature>
<protein>
    <recommendedName>
        <fullName evidence="7">Major facilitator superfamily (MFS) profile domain-containing protein</fullName>
    </recommendedName>
</protein>
<dbReference type="Gene3D" id="1.20.1720.10">
    <property type="entry name" value="Multidrug resistance protein D"/>
    <property type="match status" value="1"/>
</dbReference>
<feature type="region of interest" description="Disordered" evidence="5">
    <location>
        <begin position="19"/>
        <end position="56"/>
    </location>
</feature>
<name>A0A4Q4MH46_9PLEO</name>
<sequence>MAIYLFKLVRRKLREREAKKAIPTTDDSHLVPEPASGQELQDYPNRHSHGLSQDSTGSHINFLTPEEAAQQKIEARRRRTRQLKLMLGLVLPNFLAAMDVTIVAPAIPLISSHFDQLSGSFNWIVAAYTLTFTTFIPASGQLADIYGRHFALQFEMFWIMIGSVICATAQSWSMLLAGRALQGLGAAGIVSLSRIIVSDGSTLAENSRSTSVLSLIMGCSYAVGPVIGGYLADASWRYIFVLPIGVAVIAMVIIFFVMRKELAQGRATTAPGESRRLGYISGLAIIDWPGLIMFIFGVGCVILAIQWGGTQYSWSSVPVIVSLIVGIVLCIAFFIYEYFLGPGRAMARFFPRQVPMIPSTLFRKKDTTLLMIINFSAGISMVSAFYFLSYYWQLAEGYSSSQAGVQLLYYTPGLGVGVYIAAMLCNRWPRQTFSPLLIGSIVEGVGLALLTYSISIRHITLVKVFLAVSGAGTGLRFMPIALHAAGIWSTRIPSMQSLLSFMVPLGETVGIAMMGSVFSNKLSTFLTRINPGNGISLPATGPPSLELLNSLPAAVKTEVQNAAAKAVMWSLISVLPFVAAAIVASCFLGNVWIGKSATKGKEGEPARPAEMGKVLYDFYMLALCTGRVAEQKQDLDVNISDEAAKGRGDLQEGNASTTASNKKQYGAVCSSV</sequence>
<feature type="transmembrane region" description="Helical" evidence="6">
    <location>
        <begin position="461"/>
        <end position="486"/>
    </location>
</feature>
<feature type="transmembrane region" description="Helical" evidence="6">
    <location>
        <begin position="120"/>
        <end position="138"/>
    </location>
</feature>
<dbReference type="PANTHER" id="PTHR23501:SF39">
    <property type="entry name" value="MULTIDRUG TRANSPORTER, PUTATIVE (AFU_ORTHOLOGUE AFUA_1G05010)-RELATED"/>
    <property type="match status" value="1"/>
</dbReference>
<comment type="subcellular location">
    <subcellularLocation>
        <location evidence="1">Membrane</location>
        <topology evidence="1">Multi-pass membrane protein</topology>
    </subcellularLocation>
</comment>
<keyword evidence="3 6" id="KW-1133">Transmembrane helix</keyword>
<organism evidence="8 9">
    <name type="scientific">Alternaria tenuissima</name>
    <dbReference type="NCBI Taxonomy" id="119927"/>
    <lineage>
        <taxon>Eukaryota</taxon>
        <taxon>Fungi</taxon>
        <taxon>Dikarya</taxon>
        <taxon>Ascomycota</taxon>
        <taxon>Pezizomycotina</taxon>
        <taxon>Dothideomycetes</taxon>
        <taxon>Pleosporomycetidae</taxon>
        <taxon>Pleosporales</taxon>
        <taxon>Pleosporineae</taxon>
        <taxon>Pleosporaceae</taxon>
        <taxon>Alternaria</taxon>
        <taxon>Alternaria sect. Alternaria</taxon>
        <taxon>Alternaria alternata complex</taxon>
    </lineage>
</organism>
<feature type="transmembrane region" description="Helical" evidence="6">
    <location>
        <begin position="436"/>
        <end position="455"/>
    </location>
</feature>
<evidence type="ECO:0000256" key="6">
    <source>
        <dbReference type="SAM" id="Phobius"/>
    </source>
</evidence>
<feature type="transmembrane region" description="Helical" evidence="6">
    <location>
        <begin position="209"/>
        <end position="232"/>
    </location>
</feature>
<dbReference type="Proteomes" id="UP000292402">
    <property type="component" value="Unassembled WGS sequence"/>
</dbReference>
<gene>
    <name evidence="8" type="ORF">AA0114_g6503</name>
</gene>
<comment type="caution">
    <text evidence="8">The sequence shown here is derived from an EMBL/GenBank/DDBJ whole genome shotgun (WGS) entry which is preliminary data.</text>
</comment>
<dbReference type="SUPFAM" id="SSF103473">
    <property type="entry name" value="MFS general substrate transporter"/>
    <property type="match status" value="2"/>
</dbReference>
<evidence type="ECO:0000313" key="9">
    <source>
        <dbReference type="Proteomes" id="UP000292402"/>
    </source>
</evidence>
<evidence type="ECO:0000256" key="5">
    <source>
        <dbReference type="SAM" id="MobiDB-lite"/>
    </source>
</evidence>
<dbReference type="AlphaFoldDB" id="A0A4Q4MH46"/>
<dbReference type="InterPro" id="IPR036259">
    <property type="entry name" value="MFS_trans_sf"/>
</dbReference>
<evidence type="ECO:0000259" key="7">
    <source>
        <dbReference type="PROSITE" id="PS50850"/>
    </source>
</evidence>
<dbReference type="PANTHER" id="PTHR23501">
    <property type="entry name" value="MAJOR FACILITATOR SUPERFAMILY"/>
    <property type="match status" value="1"/>
</dbReference>
<feature type="transmembrane region" description="Helical" evidence="6">
    <location>
        <begin position="85"/>
        <end position="108"/>
    </location>
</feature>
<dbReference type="Pfam" id="PF07690">
    <property type="entry name" value="MFS_1"/>
    <property type="match status" value="1"/>
</dbReference>
<feature type="transmembrane region" description="Helical" evidence="6">
    <location>
        <begin position="566"/>
        <end position="593"/>
    </location>
</feature>
<feature type="transmembrane region" description="Helical" evidence="6">
    <location>
        <begin position="317"/>
        <end position="339"/>
    </location>
</feature>
<proteinExistence type="predicted"/>
<dbReference type="EMBL" id="PDXA01000020">
    <property type="protein sequence ID" value="RYN49423.1"/>
    <property type="molecule type" value="Genomic_DNA"/>
</dbReference>
<feature type="compositionally biased region" description="Basic and acidic residues" evidence="5">
    <location>
        <begin position="19"/>
        <end position="30"/>
    </location>
</feature>
<feature type="transmembrane region" description="Helical" evidence="6">
    <location>
        <begin position="407"/>
        <end position="424"/>
    </location>
</feature>
<accession>A0A4Q4MH46</accession>
<feature type="transmembrane region" description="Helical" evidence="6">
    <location>
        <begin position="176"/>
        <end position="197"/>
    </location>
</feature>
<evidence type="ECO:0000256" key="3">
    <source>
        <dbReference type="ARBA" id="ARBA00022989"/>
    </source>
</evidence>
<feature type="transmembrane region" description="Helical" evidence="6">
    <location>
        <begin position="150"/>
        <end position="170"/>
    </location>
</feature>
<reference evidence="9" key="1">
    <citation type="journal article" date="2019" name="bioRxiv">
        <title>Genomics, evolutionary history and diagnostics of the Alternaria alternata species group including apple and Asian pear pathotypes.</title>
        <authorList>
            <person name="Armitage A.D."/>
            <person name="Cockerton H.M."/>
            <person name="Sreenivasaprasad S."/>
            <person name="Woodhall J.W."/>
            <person name="Lane C.R."/>
            <person name="Harrison R.J."/>
            <person name="Clarkson J.P."/>
        </authorList>
    </citation>
    <scope>NUCLEOTIDE SEQUENCE [LARGE SCALE GENOMIC DNA]</scope>
    <source>
        <strain evidence="9">FERA 1082</strain>
    </source>
</reference>
<feature type="transmembrane region" description="Helical" evidence="6">
    <location>
        <begin position="369"/>
        <end position="392"/>
    </location>
</feature>
<evidence type="ECO:0000256" key="4">
    <source>
        <dbReference type="ARBA" id="ARBA00023136"/>
    </source>
</evidence>
<feature type="domain" description="Major facilitator superfamily (MFS) profile" evidence="7">
    <location>
        <begin position="85"/>
        <end position="597"/>
    </location>
</feature>
<evidence type="ECO:0000256" key="2">
    <source>
        <dbReference type="ARBA" id="ARBA00022692"/>
    </source>
</evidence>
<evidence type="ECO:0000256" key="1">
    <source>
        <dbReference type="ARBA" id="ARBA00004141"/>
    </source>
</evidence>
<dbReference type="GO" id="GO:0022857">
    <property type="term" value="F:transmembrane transporter activity"/>
    <property type="evidence" value="ECO:0007669"/>
    <property type="project" value="InterPro"/>
</dbReference>
<evidence type="ECO:0000313" key="8">
    <source>
        <dbReference type="EMBL" id="RYN49423.1"/>
    </source>
</evidence>
<keyword evidence="2 6" id="KW-0812">Transmembrane</keyword>
<feature type="transmembrane region" description="Helical" evidence="6">
    <location>
        <begin position="498"/>
        <end position="518"/>
    </location>
</feature>
<dbReference type="GO" id="GO:0005886">
    <property type="term" value="C:plasma membrane"/>
    <property type="evidence" value="ECO:0007669"/>
    <property type="project" value="TreeGrafter"/>
</dbReference>
<dbReference type="PROSITE" id="PS50850">
    <property type="entry name" value="MFS"/>
    <property type="match status" value="1"/>
</dbReference>